<organism evidence="1 2">
    <name type="scientific">Luteibacter sahnii</name>
    <dbReference type="NCBI Taxonomy" id="3021977"/>
    <lineage>
        <taxon>Bacteria</taxon>
        <taxon>Pseudomonadati</taxon>
        <taxon>Pseudomonadota</taxon>
        <taxon>Gammaproteobacteria</taxon>
        <taxon>Lysobacterales</taxon>
        <taxon>Rhodanobacteraceae</taxon>
        <taxon>Luteibacter</taxon>
    </lineage>
</organism>
<reference evidence="1 2" key="1">
    <citation type="journal article" date="2024" name="Curr. Microbiol.">
        <title>Luteibacter sahnii sp. nov., A Novel Yellow-Colored Xanthomonadin Pigment Producing Probiotic Bacterium from Healthy Rice Seed Microbiome.</title>
        <authorList>
            <person name="Jaiswal G."/>
            <person name="Rana R."/>
            <person name="Nayak P.K."/>
            <person name="Chouhan R."/>
            <person name="Gandhi S.G."/>
            <person name="Patel H.K."/>
            <person name="Patil P.B."/>
        </authorList>
    </citation>
    <scope>NUCLEOTIDE SEQUENCE [LARGE SCALE GENOMIC DNA]</scope>
    <source>
        <strain evidence="1 2">PPL201</strain>
    </source>
</reference>
<protein>
    <submittedName>
        <fullName evidence="1">DUF3168 domain-containing protein</fullName>
    </submittedName>
</protein>
<dbReference type="EMBL" id="JARJJS010000001">
    <property type="protein sequence ID" value="MDF4024132.1"/>
    <property type="molecule type" value="Genomic_DNA"/>
</dbReference>
<evidence type="ECO:0000313" key="2">
    <source>
        <dbReference type="Proteomes" id="UP001528850"/>
    </source>
</evidence>
<keyword evidence="2" id="KW-1185">Reference proteome</keyword>
<dbReference type="InterPro" id="IPR021508">
    <property type="entry name" value="Gp17-like"/>
</dbReference>
<gene>
    <name evidence="1" type="ORF">P3W24_03995</name>
</gene>
<accession>A0ABT6BA26</accession>
<comment type="caution">
    <text evidence="1">The sequence shown here is derived from an EMBL/GenBank/DDBJ whole genome shotgun (WGS) entry which is preliminary data.</text>
</comment>
<evidence type="ECO:0000313" key="1">
    <source>
        <dbReference type="EMBL" id="MDF4024132.1"/>
    </source>
</evidence>
<sequence>MSVETTLYGALKELAATFPTIANQGTTDLPRITYQRVSGSDEPSYDGDGMGATRVRIQVDVWAVDYPSARRLSDEARSALYAALTVGQITDNPSDYESDTKLHRASFDIEAWE</sequence>
<dbReference type="Pfam" id="PF11367">
    <property type="entry name" value="Tail_completion_gp17"/>
    <property type="match status" value="1"/>
</dbReference>
<name>A0ABT6BA26_9GAMM</name>
<dbReference type="Proteomes" id="UP001528850">
    <property type="component" value="Unassembled WGS sequence"/>
</dbReference>
<proteinExistence type="predicted"/>